<dbReference type="Pfam" id="PF12833">
    <property type="entry name" value="HTH_18"/>
    <property type="match status" value="1"/>
</dbReference>
<name>A0A3L7AFX3_9HYPH</name>
<dbReference type="PANTHER" id="PTHR47894">
    <property type="entry name" value="HTH-TYPE TRANSCRIPTIONAL REGULATOR GADX"/>
    <property type="match status" value="1"/>
</dbReference>
<dbReference type="InterPro" id="IPR009057">
    <property type="entry name" value="Homeodomain-like_sf"/>
</dbReference>
<comment type="caution">
    <text evidence="5">The sequence shown here is derived from an EMBL/GenBank/DDBJ whole genome shotgun (WGS) entry which is preliminary data.</text>
</comment>
<evidence type="ECO:0000256" key="3">
    <source>
        <dbReference type="ARBA" id="ARBA00023163"/>
    </source>
</evidence>
<evidence type="ECO:0000313" key="5">
    <source>
        <dbReference type="EMBL" id="RLP78650.1"/>
    </source>
</evidence>
<gene>
    <name evidence="5" type="ORF">D9R14_10300</name>
</gene>
<keyword evidence="1" id="KW-0805">Transcription regulation</keyword>
<dbReference type="InterPro" id="IPR032687">
    <property type="entry name" value="AraC-type_N"/>
</dbReference>
<evidence type="ECO:0000256" key="2">
    <source>
        <dbReference type="ARBA" id="ARBA00023125"/>
    </source>
</evidence>
<dbReference type="InterPro" id="IPR020449">
    <property type="entry name" value="Tscrpt_reg_AraC-type_HTH"/>
</dbReference>
<dbReference type="EMBL" id="RCTF01000007">
    <property type="protein sequence ID" value="RLP78650.1"/>
    <property type="molecule type" value="Genomic_DNA"/>
</dbReference>
<protein>
    <submittedName>
        <fullName evidence="5">AraC family transcriptional regulator</fullName>
    </submittedName>
</protein>
<dbReference type="Gene3D" id="1.10.10.60">
    <property type="entry name" value="Homeodomain-like"/>
    <property type="match status" value="1"/>
</dbReference>
<dbReference type="InterPro" id="IPR018062">
    <property type="entry name" value="HTH_AraC-typ_CS"/>
</dbReference>
<dbReference type="PROSITE" id="PS00041">
    <property type="entry name" value="HTH_ARAC_FAMILY_1"/>
    <property type="match status" value="1"/>
</dbReference>
<dbReference type="PANTHER" id="PTHR47894:SF1">
    <property type="entry name" value="HTH-TYPE TRANSCRIPTIONAL REGULATOR VQSM"/>
    <property type="match status" value="1"/>
</dbReference>
<dbReference type="PRINTS" id="PR00032">
    <property type="entry name" value="HTHARAC"/>
</dbReference>
<evidence type="ECO:0000259" key="4">
    <source>
        <dbReference type="PROSITE" id="PS01124"/>
    </source>
</evidence>
<dbReference type="Pfam" id="PF12625">
    <property type="entry name" value="Arabinose_bd"/>
    <property type="match status" value="1"/>
</dbReference>
<dbReference type="SUPFAM" id="SSF46689">
    <property type="entry name" value="Homeodomain-like"/>
    <property type="match status" value="1"/>
</dbReference>
<evidence type="ECO:0000256" key="1">
    <source>
        <dbReference type="ARBA" id="ARBA00023015"/>
    </source>
</evidence>
<proteinExistence type="predicted"/>
<dbReference type="InterPro" id="IPR018060">
    <property type="entry name" value="HTH_AraC"/>
</dbReference>
<sequence length="336" mass="36597">MISVTALARVPALVRHSFGETVLRQANRAAMLDIELIEDRDCFIPHATMCDFLSEIERRTKEEHIGLMVAPYLTFEAYGCWGDYVLAGDTLGDAIRRAASTIGFHSCGEAIALSVEEGMARFAYFSAARRSPAYLHIAAGAAGVMLDLCRSFAPPGWHPVRIELDIARPRAALSFEETFGCPVVFDAPAVAIWFRASLLGVRRPLSSRRRLMTVDDLARARLDPASRGDLIGVVSAQVWTQVLAGTVSLDAAAHALALSTRTLQRVLQVHGTDFRSLGNVIRAKRATELLRGTNATVTDIASELGYSAPANFARAFRKATGLAPEEFRRGLKRSAL</sequence>
<accession>A0A3L7AFX3</accession>
<keyword evidence="6" id="KW-1185">Reference proteome</keyword>
<reference evidence="5 6" key="1">
    <citation type="submission" date="2018-10" db="EMBL/GenBank/DDBJ databases">
        <title>Xanthobacter tagetidis genome sequencing and assembly.</title>
        <authorList>
            <person name="Maclea K.S."/>
            <person name="Goen A.E."/>
            <person name="Fatima S.A."/>
        </authorList>
    </citation>
    <scope>NUCLEOTIDE SEQUENCE [LARGE SCALE GENOMIC DNA]</scope>
    <source>
        <strain evidence="5 6">ATCC 700314</strain>
    </source>
</reference>
<organism evidence="5 6">
    <name type="scientific">Xanthobacter tagetidis</name>
    <dbReference type="NCBI Taxonomy" id="60216"/>
    <lineage>
        <taxon>Bacteria</taxon>
        <taxon>Pseudomonadati</taxon>
        <taxon>Pseudomonadota</taxon>
        <taxon>Alphaproteobacteria</taxon>
        <taxon>Hyphomicrobiales</taxon>
        <taxon>Xanthobacteraceae</taxon>
        <taxon>Xanthobacter</taxon>
    </lineage>
</organism>
<dbReference type="SMART" id="SM00342">
    <property type="entry name" value="HTH_ARAC"/>
    <property type="match status" value="1"/>
</dbReference>
<dbReference type="PROSITE" id="PS01124">
    <property type="entry name" value="HTH_ARAC_FAMILY_2"/>
    <property type="match status" value="1"/>
</dbReference>
<keyword evidence="3" id="KW-0804">Transcription</keyword>
<keyword evidence="2" id="KW-0238">DNA-binding</keyword>
<feature type="domain" description="HTH araC/xylS-type" evidence="4">
    <location>
        <begin position="228"/>
        <end position="330"/>
    </location>
</feature>
<evidence type="ECO:0000313" key="6">
    <source>
        <dbReference type="Proteomes" id="UP000269692"/>
    </source>
</evidence>
<dbReference type="GO" id="GO:0005829">
    <property type="term" value="C:cytosol"/>
    <property type="evidence" value="ECO:0007669"/>
    <property type="project" value="TreeGrafter"/>
</dbReference>
<dbReference type="GO" id="GO:0003700">
    <property type="term" value="F:DNA-binding transcription factor activity"/>
    <property type="evidence" value="ECO:0007669"/>
    <property type="project" value="InterPro"/>
</dbReference>
<dbReference type="AlphaFoldDB" id="A0A3L7AFX3"/>
<dbReference type="GO" id="GO:0000976">
    <property type="term" value="F:transcription cis-regulatory region binding"/>
    <property type="evidence" value="ECO:0007669"/>
    <property type="project" value="TreeGrafter"/>
</dbReference>
<dbReference type="Proteomes" id="UP000269692">
    <property type="component" value="Unassembled WGS sequence"/>
</dbReference>